<accession>A0A845E0W5</accession>
<name>A0A845E0W5_9BACI</name>
<dbReference type="GO" id="GO:0005694">
    <property type="term" value="C:chromosome"/>
    <property type="evidence" value="ECO:0007669"/>
    <property type="project" value="InterPro"/>
</dbReference>
<dbReference type="GO" id="GO:0003677">
    <property type="term" value="F:DNA binding"/>
    <property type="evidence" value="ECO:0007669"/>
    <property type="project" value="InterPro"/>
</dbReference>
<dbReference type="Proteomes" id="UP000447393">
    <property type="component" value="Unassembled WGS sequence"/>
</dbReference>
<dbReference type="Gene3D" id="3.30.65.10">
    <property type="entry name" value="Bacterial Topoisomerase I, domain 1"/>
    <property type="match status" value="1"/>
</dbReference>
<dbReference type="SUPFAM" id="SSF57783">
    <property type="entry name" value="Zinc beta-ribbon"/>
    <property type="match status" value="1"/>
</dbReference>
<feature type="domain" description="NERD" evidence="1">
    <location>
        <begin position="23"/>
        <end position="139"/>
    </location>
</feature>
<reference evidence="2 3" key="1">
    <citation type="submission" date="2019-11" db="EMBL/GenBank/DDBJ databases">
        <title>Genome sequences of 17 halophilic strains isolated from different environments.</title>
        <authorList>
            <person name="Furrow R.E."/>
        </authorList>
    </citation>
    <scope>NUCLEOTIDE SEQUENCE [LARGE SCALE GENOMIC DNA]</scope>
    <source>
        <strain evidence="2 3">22505_10_Sand</strain>
    </source>
</reference>
<comment type="caution">
    <text evidence="2">The sequence shown here is derived from an EMBL/GenBank/DDBJ whole genome shotgun (WGS) entry which is preliminary data.</text>
</comment>
<dbReference type="Pfam" id="PF08378">
    <property type="entry name" value="NERD"/>
    <property type="match status" value="1"/>
</dbReference>
<evidence type="ECO:0000313" key="3">
    <source>
        <dbReference type="Proteomes" id="UP000447393"/>
    </source>
</evidence>
<organism evidence="2 3">
    <name type="scientific">Halobacillus litoralis</name>
    <dbReference type="NCBI Taxonomy" id="45668"/>
    <lineage>
        <taxon>Bacteria</taxon>
        <taxon>Bacillati</taxon>
        <taxon>Bacillota</taxon>
        <taxon>Bacilli</taxon>
        <taxon>Bacillales</taxon>
        <taxon>Bacillaceae</taxon>
        <taxon>Halobacillus</taxon>
    </lineage>
</organism>
<evidence type="ECO:0000313" key="2">
    <source>
        <dbReference type="EMBL" id="MYL49245.1"/>
    </source>
</evidence>
<dbReference type="InterPro" id="IPR011528">
    <property type="entry name" value="NERD"/>
</dbReference>
<dbReference type="OrthoDB" id="5782056at2"/>
<proteinExistence type="predicted"/>
<dbReference type="EMBL" id="WMEZ01000002">
    <property type="protein sequence ID" value="MYL49245.1"/>
    <property type="molecule type" value="Genomic_DNA"/>
</dbReference>
<dbReference type="AlphaFoldDB" id="A0A845E0W5"/>
<dbReference type="RefSeq" id="WP_160914472.1">
    <property type="nucleotide sequence ID" value="NZ_WMEZ01000002.1"/>
</dbReference>
<dbReference type="Pfam" id="PF01396">
    <property type="entry name" value="Zn_ribbon_Top1"/>
    <property type="match status" value="1"/>
</dbReference>
<protein>
    <submittedName>
        <fullName evidence="2">NERD domain-containing protein</fullName>
    </submittedName>
</protein>
<gene>
    <name evidence="2" type="ORF">GLV98_07100</name>
</gene>
<evidence type="ECO:0000259" key="1">
    <source>
        <dbReference type="PROSITE" id="PS50965"/>
    </source>
</evidence>
<dbReference type="InterPro" id="IPR013498">
    <property type="entry name" value="Topo_IA_Znf"/>
</dbReference>
<dbReference type="GO" id="GO:0003916">
    <property type="term" value="F:DNA topoisomerase activity"/>
    <property type="evidence" value="ECO:0007669"/>
    <property type="project" value="InterPro"/>
</dbReference>
<dbReference type="GO" id="GO:0006265">
    <property type="term" value="P:DNA topological change"/>
    <property type="evidence" value="ECO:0007669"/>
    <property type="project" value="InterPro"/>
</dbReference>
<sequence>MFFKIVLLVLVFFGGSLANPVVKGKIGEAKVSLLLKRLNNNEYYVINDLLLETEKGTTQIDHVVVSIYGVFVIETKNYKGWIFGAERSKKWTQVIYKRKHTFMNPVHQNYGHMKSLEEVLGKTYSHPFCSIISFSSKSTLKDITIASPLIHVVNNFHLLNTIKMYDERLISNANMKGIIYKLNHHNIEDRTRRENHVINVKEKQERIRQKVKEMKCPNCGGELIDRIGKYGTYKGCKSFPECRFTYNRTS</sequence>
<dbReference type="PROSITE" id="PS50965">
    <property type="entry name" value="NERD"/>
    <property type="match status" value="1"/>
</dbReference>